<evidence type="ECO:0000256" key="5">
    <source>
        <dbReference type="PROSITE-ProRule" id="PRU00335"/>
    </source>
</evidence>
<proteinExistence type="predicted"/>
<keyword evidence="4" id="KW-0804">Transcription</keyword>
<evidence type="ECO:0000256" key="6">
    <source>
        <dbReference type="SAM" id="MobiDB-lite"/>
    </source>
</evidence>
<dbReference type="Pfam" id="PF00440">
    <property type="entry name" value="TetR_N"/>
    <property type="match status" value="1"/>
</dbReference>
<keyword evidence="9" id="KW-1185">Reference proteome</keyword>
<keyword evidence="1" id="KW-0678">Repressor</keyword>
<feature type="domain" description="HTH tetR-type" evidence="7">
    <location>
        <begin position="26"/>
        <end position="86"/>
    </location>
</feature>
<dbReference type="PANTHER" id="PTHR30055:SF175">
    <property type="entry name" value="HTH-TYPE TRANSCRIPTIONAL REPRESSOR KSTR2"/>
    <property type="match status" value="1"/>
</dbReference>
<evidence type="ECO:0000256" key="4">
    <source>
        <dbReference type="ARBA" id="ARBA00023163"/>
    </source>
</evidence>
<sequence length="217" mass="24128">MADVERQSTLAMKRDAANKRKRPRYGAKREAILKAAGLVLEKNGFAGTTIEAIAREAGLDRATVYYYFSDKGAIFRAAIHDGLTDMVKSLEEVAGSDEQPEARLRSSIRAVMRSFERYYPTLYIYLRSGDSATVIDDDLNQELIDSGRRYEDLVERVVRYGVTEGVFNTSLPPKVFAKSVTGMLNWTSHWFVPGGMLTADDVADGMADMVLSGVLPR</sequence>
<dbReference type="Gene3D" id="1.10.357.10">
    <property type="entry name" value="Tetracycline Repressor, domain 2"/>
    <property type="match status" value="1"/>
</dbReference>
<dbReference type="SUPFAM" id="SSF48498">
    <property type="entry name" value="Tetracyclin repressor-like, C-terminal domain"/>
    <property type="match status" value="1"/>
</dbReference>
<dbReference type="PANTHER" id="PTHR30055">
    <property type="entry name" value="HTH-TYPE TRANSCRIPTIONAL REGULATOR RUTR"/>
    <property type="match status" value="1"/>
</dbReference>
<reference evidence="8 9" key="1">
    <citation type="submission" date="2024-10" db="EMBL/GenBank/DDBJ databases">
        <title>The Natural Products Discovery Center: Release of the First 8490 Sequenced Strains for Exploring Actinobacteria Biosynthetic Diversity.</title>
        <authorList>
            <person name="Kalkreuter E."/>
            <person name="Kautsar S.A."/>
            <person name="Yang D."/>
            <person name="Bader C.D."/>
            <person name="Teijaro C.N."/>
            <person name="Fluegel L."/>
            <person name="Davis C.M."/>
            <person name="Simpson J.R."/>
            <person name="Lauterbach L."/>
            <person name="Steele A.D."/>
            <person name="Gui C."/>
            <person name="Meng S."/>
            <person name="Li G."/>
            <person name="Viehrig K."/>
            <person name="Ye F."/>
            <person name="Su P."/>
            <person name="Kiefer A.F."/>
            <person name="Nichols A."/>
            <person name="Cepeda A.J."/>
            <person name="Yan W."/>
            <person name="Fan B."/>
            <person name="Jiang Y."/>
            <person name="Adhikari A."/>
            <person name="Zheng C.-J."/>
            <person name="Schuster L."/>
            <person name="Cowan T.M."/>
            <person name="Smanski M.J."/>
            <person name="Chevrette M.G."/>
            <person name="De Carvalho L.P.S."/>
            <person name="Shen B."/>
        </authorList>
    </citation>
    <scope>NUCLEOTIDE SEQUENCE [LARGE SCALE GENOMIC DNA]</scope>
    <source>
        <strain evidence="8 9">NPDC002593</strain>
    </source>
</reference>
<feature type="compositionally biased region" description="Basic and acidic residues" evidence="6">
    <location>
        <begin position="1"/>
        <end position="18"/>
    </location>
</feature>
<dbReference type="InterPro" id="IPR041490">
    <property type="entry name" value="KstR2_TetR_C"/>
</dbReference>
<dbReference type="Gene3D" id="1.10.10.60">
    <property type="entry name" value="Homeodomain-like"/>
    <property type="match status" value="1"/>
</dbReference>
<dbReference type="SUPFAM" id="SSF46689">
    <property type="entry name" value="Homeodomain-like"/>
    <property type="match status" value="1"/>
</dbReference>
<dbReference type="EMBL" id="JBIAQY010000001">
    <property type="protein sequence ID" value="MFF3566565.1"/>
    <property type="molecule type" value="Genomic_DNA"/>
</dbReference>
<feature type="DNA-binding region" description="H-T-H motif" evidence="5">
    <location>
        <begin position="49"/>
        <end position="68"/>
    </location>
</feature>
<evidence type="ECO:0000256" key="2">
    <source>
        <dbReference type="ARBA" id="ARBA00023015"/>
    </source>
</evidence>
<feature type="region of interest" description="Disordered" evidence="6">
    <location>
        <begin position="1"/>
        <end position="23"/>
    </location>
</feature>
<evidence type="ECO:0000256" key="1">
    <source>
        <dbReference type="ARBA" id="ARBA00022491"/>
    </source>
</evidence>
<name>A0ABW6RRC9_9NOCA</name>
<dbReference type="PRINTS" id="PR00455">
    <property type="entry name" value="HTHTETR"/>
</dbReference>
<dbReference type="PROSITE" id="PS50977">
    <property type="entry name" value="HTH_TETR_2"/>
    <property type="match status" value="1"/>
</dbReference>
<dbReference type="InterPro" id="IPR050109">
    <property type="entry name" value="HTH-type_TetR-like_transc_reg"/>
</dbReference>
<protein>
    <submittedName>
        <fullName evidence="8">TetR/AcrR family transcriptional regulator</fullName>
    </submittedName>
</protein>
<gene>
    <name evidence="8" type="ORF">ACFYXQ_02160</name>
</gene>
<evidence type="ECO:0000256" key="3">
    <source>
        <dbReference type="ARBA" id="ARBA00023125"/>
    </source>
</evidence>
<dbReference type="InterPro" id="IPR036271">
    <property type="entry name" value="Tet_transcr_reg_TetR-rel_C_sf"/>
</dbReference>
<evidence type="ECO:0000313" key="9">
    <source>
        <dbReference type="Proteomes" id="UP001601992"/>
    </source>
</evidence>
<dbReference type="RefSeq" id="WP_387402435.1">
    <property type="nucleotide sequence ID" value="NZ_JBIAQY010000001.1"/>
</dbReference>
<dbReference type="Proteomes" id="UP001601992">
    <property type="component" value="Unassembled WGS sequence"/>
</dbReference>
<dbReference type="InterPro" id="IPR009057">
    <property type="entry name" value="Homeodomain-like_sf"/>
</dbReference>
<evidence type="ECO:0000259" key="7">
    <source>
        <dbReference type="PROSITE" id="PS50977"/>
    </source>
</evidence>
<comment type="caution">
    <text evidence="8">The sequence shown here is derived from an EMBL/GenBank/DDBJ whole genome shotgun (WGS) entry which is preliminary data.</text>
</comment>
<dbReference type="Pfam" id="PF17932">
    <property type="entry name" value="TetR_C_24"/>
    <property type="match status" value="1"/>
</dbReference>
<keyword evidence="3 5" id="KW-0238">DNA-binding</keyword>
<keyword evidence="2" id="KW-0805">Transcription regulation</keyword>
<organism evidence="8 9">
    <name type="scientific">Nocardia jiangxiensis</name>
    <dbReference type="NCBI Taxonomy" id="282685"/>
    <lineage>
        <taxon>Bacteria</taxon>
        <taxon>Bacillati</taxon>
        <taxon>Actinomycetota</taxon>
        <taxon>Actinomycetes</taxon>
        <taxon>Mycobacteriales</taxon>
        <taxon>Nocardiaceae</taxon>
        <taxon>Nocardia</taxon>
    </lineage>
</organism>
<accession>A0ABW6RRC9</accession>
<evidence type="ECO:0000313" key="8">
    <source>
        <dbReference type="EMBL" id="MFF3566565.1"/>
    </source>
</evidence>
<dbReference type="InterPro" id="IPR001647">
    <property type="entry name" value="HTH_TetR"/>
</dbReference>